<dbReference type="GO" id="GO:0006508">
    <property type="term" value="P:proteolysis"/>
    <property type="evidence" value="ECO:0007669"/>
    <property type="project" value="UniProtKB-KW"/>
</dbReference>
<evidence type="ECO:0000256" key="1">
    <source>
        <dbReference type="ARBA" id="ARBA00001362"/>
    </source>
</evidence>
<dbReference type="Proteomes" id="UP000317043">
    <property type="component" value="Unassembled WGS sequence"/>
</dbReference>
<evidence type="ECO:0000313" key="10">
    <source>
        <dbReference type="Proteomes" id="UP000317043"/>
    </source>
</evidence>
<evidence type="ECO:0000256" key="6">
    <source>
        <dbReference type="ARBA" id="ARBA00022997"/>
    </source>
</evidence>
<sequence length="210" mass="22944">MTFTLLADPDIARIPAIDCGEPLVRLSDRGVRYLPNSSAAGGLVRSGVAERLVRAQHRLPAGIRFGVAEGYRTVEVQEAIIAEYTEFLRVENPEATESELARLSSRFVSPIGVAPHVAGAAVDITLIDTDGEPLWMGTEIDATPEDSDGACFTDAPVDEVARRHRDLMTDALTAEGLVNYPTEWWHFSFGDRYWAHVTGTDRARYTAVAA</sequence>
<accession>A0A543B3P7</accession>
<dbReference type="GO" id="GO:0160237">
    <property type="term" value="F:D-Ala-D-Ala dipeptidase activity"/>
    <property type="evidence" value="ECO:0007669"/>
    <property type="project" value="UniProtKB-EC"/>
</dbReference>
<keyword evidence="4" id="KW-0378">Hydrolase</keyword>
<dbReference type="InterPro" id="IPR000755">
    <property type="entry name" value="A_A_dipeptidase"/>
</dbReference>
<evidence type="ECO:0000256" key="7">
    <source>
        <dbReference type="ARBA" id="ARBA00023049"/>
    </source>
</evidence>
<keyword evidence="8" id="KW-0961">Cell wall biogenesis/degradation</keyword>
<evidence type="ECO:0000256" key="3">
    <source>
        <dbReference type="ARBA" id="ARBA00022723"/>
    </source>
</evidence>
<dbReference type="Gene3D" id="3.30.1380.10">
    <property type="match status" value="1"/>
</dbReference>
<dbReference type="InParanoid" id="A0A543B3P7"/>
<keyword evidence="6" id="KW-0224">Dipeptidase</keyword>
<keyword evidence="7" id="KW-0482">Metalloprotease</keyword>
<dbReference type="PANTHER" id="PTHR43126">
    <property type="entry name" value="D-ALANYL-D-ALANINE DIPEPTIDASE"/>
    <property type="match status" value="1"/>
</dbReference>
<keyword evidence="3" id="KW-0479">Metal-binding</keyword>
<dbReference type="RefSeq" id="WP_142044717.1">
    <property type="nucleotide sequence ID" value="NZ_JBHTGS010000002.1"/>
</dbReference>
<keyword evidence="5" id="KW-0862">Zinc</keyword>
<keyword evidence="10" id="KW-1185">Reference proteome</keyword>
<comment type="caution">
    <text evidence="9">The sequence shown here is derived from an EMBL/GenBank/DDBJ whole genome shotgun (WGS) entry which is preliminary data.</text>
</comment>
<evidence type="ECO:0000256" key="5">
    <source>
        <dbReference type="ARBA" id="ARBA00022833"/>
    </source>
</evidence>
<evidence type="ECO:0000256" key="4">
    <source>
        <dbReference type="ARBA" id="ARBA00022801"/>
    </source>
</evidence>
<dbReference type="SUPFAM" id="SSF55166">
    <property type="entry name" value="Hedgehog/DD-peptidase"/>
    <property type="match status" value="1"/>
</dbReference>
<evidence type="ECO:0000313" key="9">
    <source>
        <dbReference type="EMBL" id="TQL79422.1"/>
    </source>
</evidence>
<comment type="catalytic activity">
    <reaction evidence="1">
        <text>D-alanyl-D-alanine + H2O = 2 D-alanine</text>
        <dbReference type="Rhea" id="RHEA:20661"/>
        <dbReference type="ChEBI" id="CHEBI:15377"/>
        <dbReference type="ChEBI" id="CHEBI:57416"/>
        <dbReference type="ChEBI" id="CHEBI:57822"/>
        <dbReference type="EC" id="3.4.13.22"/>
    </reaction>
</comment>
<gene>
    <name evidence="9" type="ORF">FB566_5027</name>
</gene>
<organism evidence="9 10">
    <name type="scientific">Stackebrandtia endophytica</name>
    <dbReference type="NCBI Taxonomy" id="1496996"/>
    <lineage>
        <taxon>Bacteria</taxon>
        <taxon>Bacillati</taxon>
        <taxon>Actinomycetota</taxon>
        <taxon>Actinomycetes</taxon>
        <taxon>Glycomycetales</taxon>
        <taxon>Glycomycetaceae</taxon>
        <taxon>Stackebrandtia</taxon>
    </lineage>
</organism>
<dbReference type="PANTHER" id="PTHR43126:SF2">
    <property type="entry name" value="D-ALANYL-D-ALANINE DIPEPTIDASE"/>
    <property type="match status" value="1"/>
</dbReference>
<evidence type="ECO:0000256" key="8">
    <source>
        <dbReference type="ARBA" id="ARBA00023316"/>
    </source>
</evidence>
<dbReference type="OrthoDB" id="9801430at2"/>
<dbReference type="EMBL" id="VFOW01000001">
    <property type="protein sequence ID" value="TQL79422.1"/>
    <property type="molecule type" value="Genomic_DNA"/>
</dbReference>
<dbReference type="Pfam" id="PF01427">
    <property type="entry name" value="Peptidase_M15"/>
    <property type="match status" value="1"/>
</dbReference>
<dbReference type="GO" id="GO:0071555">
    <property type="term" value="P:cell wall organization"/>
    <property type="evidence" value="ECO:0007669"/>
    <property type="project" value="UniProtKB-KW"/>
</dbReference>
<keyword evidence="2" id="KW-0645">Protease</keyword>
<evidence type="ECO:0000256" key="2">
    <source>
        <dbReference type="ARBA" id="ARBA00022670"/>
    </source>
</evidence>
<dbReference type="GO" id="GO:0008237">
    <property type="term" value="F:metallopeptidase activity"/>
    <property type="evidence" value="ECO:0007669"/>
    <property type="project" value="UniProtKB-KW"/>
</dbReference>
<proteinExistence type="predicted"/>
<dbReference type="AlphaFoldDB" id="A0A543B3P7"/>
<dbReference type="InterPro" id="IPR009045">
    <property type="entry name" value="Zn_M74/Hedgehog-like"/>
</dbReference>
<protein>
    <submittedName>
        <fullName evidence="9">D-alanyl-D-alanine dipeptidase</fullName>
    </submittedName>
</protein>
<name>A0A543B3P7_9ACTN</name>
<reference evidence="9 10" key="1">
    <citation type="submission" date="2019-06" db="EMBL/GenBank/DDBJ databases">
        <title>Sequencing the genomes of 1000 actinobacteria strains.</title>
        <authorList>
            <person name="Klenk H.-P."/>
        </authorList>
    </citation>
    <scope>NUCLEOTIDE SEQUENCE [LARGE SCALE GENOMIC DNA]</scope>
    <source>
        <strain evidence="9 10">DSM 45928</strain>
    </source>
</reference>
<dbReference type="GO" id="GO:0046872">
    <property type="term" value="F:metal ion binding"/>
    <property type="evidence" value="ECO:0007669"/>
    <property type="project" value="UniProtKB-KW"/>
</dbReference>